<keyword evidence="5" id="KW-0998">Cell outer membrane</keyword>
<evidence type="ECO:0000256" key="6">
    <source>
        <dbReference type="ARBA" id="ARBA00023288"/>
    </source>
</evidence>
<keyword evidence="4" id="KW-0564">Palmitate</keyword>
<comment type="subcellular location">
    <subcellularLocation>
        <location evidence="1">Cell outer membrane</location>
        <topology evidence="1">Lipid-anchor</topology>
    </subcellularLocation>
</comment>
<proteinExistence type="predicted"/>
<evidence type="ECO:0000256" key="1">
    <source>
        <dbReference type="ARBA" id="ARBA00004459"/>
    </source>
</evidence>
<evidence type="ECO:0000256" key="2">
    <source>
        <dbReference type="ARBA" id="ARBA00022729"/>
    </source>
</evidence>
<dbReference type="PROSITE" id="PS51257">
    <property type="entry name" value="PROKAR_LIPOPROTEIN"/>
    <property type="match status" value="1"/>
</dbReference>
<protein>
    <recommendedName>
        <fullName evidence="9">Lipoprotein</fullName>
    </recommendedName>
</protein>
<evidence type="ECO:0000313" key="8">
    <source>
        <dbReference type="Proteomes" id="UP000242660"/>
    </source>
</evidence>
<reference evidence="7 8" key="1">
    <citation type="journal article" date="2017" name="Front. Microbiol.">
        <title>Genome of Ca. Pandoraea novymonadis, an Endosymbiotic Bacterium of the Trypanosomatid Novymonas esmeraldas.</title>
        <authorList>
            <person name="Kostygov A.Y."/>
            <person name="Butenko A."/>
            <person name="Nenarokova A."/>
            <person name="Tashyreva D."/>
            <person name="Flegontov P."/>
            <person name="Lukes J."/>
            <person name="Yurchenko V."/>
        </authorList>
    </citation>
    <scope>NUCLEOTIDE SEQUENCE [LARGE SCALE GENOMIC DNA]</scope>
    <source>
        <strain evidence="7 8">E262</strain>
    </source>
</reference>
<keyword evidence="6" id="KW-0449">Lipoprotein</keyword>
<keyword evidence="3" id="KW-0472">Membrane</keyword>
<dbReference type="Proteomes" id="UP000242660">
    <property type="component" value="Unassembled WGS sequence"/>
</dbReference>
<evidence type="ECO:0000313" key="7">
    <source>
        <dbReference type="EMBL" id="PSB91554.1"/>
    </source>
</evidence>
<accession>A0ABX5FCJ2</accession>
<sequence>MTASFTRIRAIVASIKILGTLSILTAGCGQTGPLYLPTTPLHSIVAPPVGPIPTPTIGKEDHS</sequence>
<gene>
    <name evidence="7" type="ORF">BZL35_00951</name>
</gene>
<evidence type="ECO:0000256" key="4">
    <source>
        <dbReference type="ARBA" id="ARBA00023139"/>
    </source>
</evidence>
<dbReference type="Pfam" id="PF13627">
    <property type="entry name" value="LptM_cons"/>
    <property type="match status" value="1"/>
</dbReference>
<evidence type="ECO:0000256" key="3">
    <source>
        <dbReference type="ARBA" id="ARBA00023136"/>
    </source>
</evidence>
<dbReference type="EMBL" id="MUHY01000004">
    <property type="protein sequence ID" value="PSB91554.1"/>
    <property type="molecule type" value="Genomic_DNA"/>
</dbReference>
<keyword evidence="2" id="KW-0732">Signal</keyword>
<keyword evidence="8" id="KW-1185">Reference proteome</keyword>
<comment type="caution">
    <text evidence="7">The sequence shown here is derived from an EMBL/GenBank/DDBJ whole genome shotgun (WGS) entry which is preliminary data.</text>
</comment>
<evidence type="ECO:0008006" key="9">
    <source>
        <dbReference type="Google" id="ProtNLM"/>
    </source>
</evidence>
<organism evidence="7 8">
    <name type="scientific">Candidatus Pandoraea novymonadis</name>
    <dbReference type="NCBI Taxonomy" id="1808959"/>
    <lineage>
        <taxon>Bacteria</taxon>
        <taxon>Pseudomonadati</taxon>
        <taxon>Pseudomonadota</taxon>
        <taxon>Betaproteobacteria</taxon>
        <taxon>Burkholderiales</taxon>
        <taxon>Burkholderiaceae</taxon>
        <taxon>Pandoraea</taxon>
    </lineage>
</organism>
<evidence type="ECO:0000256" key="5">
    <source>
        <dbReference type="ARBA" id="ARBA00023237"/>
    </source>
</evidence>
<name>A0ABX5FCJ2_9BURK</name>
<dbReference type="NCBIfam" id="NF047847">
    <property type="entry name" value="SS_mature_LptM"/>
    <property type="match status" value="1"/>
</dbReference>
<dbReference type="InterPro" id="IPR032831">
    <property type="entry name" value="LptM_cons"/>
</dbReference>